<dbReference type="Proteomes" id="UP000305196">
    <property type="component" value="Chromosome 11"/>
</dbReference>
<dbReference type="EMBL" id="LT615266">
    <property type="protein sequence ID" value="SCO73838.1"/>
    <property type="molecule type" value="Genomic_DNA"/>
</dbReference>
<proteinExistence type="predicted"/>
<dbReference type="AlphaFoldDB" id="A0A1G4HFY2"/>
<organism evidence="4 6">
    <name type="scientific">Plasmodium vivax</name>
    <name type="common">malaria parasite P. vivax</name>
    <dbReference type="NCBI Taxonomy" id="5855"/>
    <lineage>
        <taxon>Eukaryota</taxon>
        <taxon>Sar</taxon>
        <taxon>Alveolata</taxon>
        <taxon>Apicomplexa</taxon>
        <taxon>Aconoidasida</taxon>
        <taxon>Haemosporida</taxon>
        <taxon>Plasmodiidae</taxon>
        <taxon>Plasmodium</taxon>
        <taxon>Plasmodium (Plasmodium)</taxon>
    </lineage>
</organism>
<sequence length="171" mass="20203">MKKIFSTVVIFALLILRLEYSQCDGTFEYSLARNPDIRSAYSLAEKYKKYRSYDSAEKSEYETSYVPLDEGYQFNDYYFESYYPPNVHRRQRRAEKKSFFSDIKKLGACLKSNKPSSRRSKYIIFIYSFIVSALTTGLFTLLGPYSLFILLIGTILFYAYRKCVLLKKKRK</sequence>
<reference evidence="5 6" key="1">
    <citation type="submission" date="2016-07" db="EMBL/GenBank/DDBJ databases">
        <authorList>
            <consortium name="Pathogen Informatics"/>
        </authorList>
    </citation>
    <scope>NUCLEOTIDE SEQUENCE [LARGE SCALE GENOMIC DNA]</scope>
</reference>
<protein>
    <recommendedName>
        <fullName evidence="7">Pv-fam-d protein</fullName>
    </recommendedName>
</protein>
<keyword evidence="1" id="KW-0812">Transmembrane</keyword>
<dbReference type="VEuPathDB" id="PlasmoDB:PVPAM_110052000"/>
<evidence type="ECO:0000313" key="6">
    <source>
        <dbReference type="Proteomes" id="UP000305196"/>
    </source>
</evidence>
<name>A0A1G4HFY2_PLAVI</name>
<keyword evidence="1" id="KW-0472">Membrane</keyword>
<accession>A0A1G4HFY2</accession>
<keyword evidence="1" id="KW-1133">Transmembrane helix</keyword>
<feature type="chain" id="PRO_5010949461" description="Pv-fam-d protein" evidence="2">
    <location>
        <begin position="24"/>
        <end position="171"/>
    </location>
</feature>
<evidence type="ECO:0000256" key="2">
    <source>
        <dbReference type="SAM" id="SignalP"/>
    </source>
</evidence>
<evidence type="ECO:0000313" key="4">
    <source>
        <dbReference type="EMBL" id="SCO73838.1"/>
    </source>
</evidence>
<dbReference type="Proteomes" id="UP000196402">
    <property type="component" value="Chromosome 11"/>
</dbReference>
<feature type="transmembrane region" description="Helical" evidence="1">
    <location>
        <begin position="127"/>
        <end position="160"/>
    </location>
</feature>
<gene>
    <name evidence="4" type="ORF">PVC01_110052800</name>
    <name evidence="3" type="ORF">PVT01_110052000</name>
</gene>
<dbReference type="VEuPathDB" id="PlasmoDB:PVW1_110053100"/>
<evidence type="ECO:0000313" key="5">
    <source>
        <dbReference type="Proteomes" id="UP000196402"/>
    </source>
</evidence>
<evidence type="ECO:0000256" key="1">
    <source>
        <dbReference type="SAM" id="Phobius"/>
    </source>
</evidence>
<dbReference type="VEuPathDB" id="PlasmoDB:PVP01_1147200"/>
<evidence type="ECO:0008006" key="7">
    <source>
        <dbReference type="Google" id="ProtNLM"/>
    </source>
</evidence>
<dbReference type="EMBL" id="LT615249">
    <property type="protein sequence ID" value="SCO68375.1"/>
    <property type="molecule type" value="Genomic_DNA"/>
</dbReference>
<feature type="signal peptide" evidence="2">
    <location>
        <begin position="1"/>
        <end position="23"/>
    </location>
</feature>
<keyword evidence="2" id="KW-0732">Signal</keyword>
<evidence type="ECO:0000313" key="3">
    <source>
        <dbReference type="EMBL" id="SCO68375.1"/>
    </source>
</evidence>